<accession>A0A931B7E2</accession>
<dbReference type="RefSeq" id="WP_196197750.1">
    <property type="nucleotide sequence ID" value="NZ_JADPRT010000017.1"/>
</dbReference>
<evidence type="ECO:0000313" key="1">
    <source>
        <dbReference type="EMBL" id="MBF9072580.1"/>
    </source>
</evidence>
<reference evidence="1" key="1">
    <citation type="submission" date="2020-11" db="EMBL/GenBank/DDBJ databases">
        <title>Isolation and identification of active actinomycetes.</title>
        <authorList>
            <person name="Yu B."/>
        </authorList>
    </citation>
    <scope>NUCLEOTIDE SEQUENCE</scope>
    <source>
        <strain evidence="1">NEAU-YB345</strain>
    </source>
</reference>
<dbReference type="Proteomes" id="UP000657385">
    <property type="component" value="Unassembled WGS sequence"/>
</dbReference>
<sequence length="232" mass="24905">MQVPGGGVWRRERADRARVVGVHVAQFFSVLSRPHGIVPTWDTPLSCLDRDHLLALARQRGVAASARTRIDFNSMAVGALDEVEVAGGTSPWSRVEGASDASAAAALVEPATGRRGMLIRSGSWFAYARDRAVALDAGAPLVEQVRCAATTAEAVALLDCEISLGRIDAGRWLVTESTLPHRISTCPGPELRGSMFELLSVADTTCEGREFTRTWQITEATGLLHTLSSIVR</sequence>
<dbReference type="AlphaFoldDB" id="A0A931B7E2"/>
<organism evidence="1 2">
    <name type="scientific">Streptacidiphilus fuscans</name>
    <dbReference type="NCBI Taxonomy" id="2789292"/>
    <lineage>
        <taxon>Bacteria</taxon>
        <taxon>Bacillati</taxon>
        <taxon>Actinomycetota</taxon>
        <taxon>Actinomycetes</taxon>
        <taxon>Kitasatosporales</taxon>
        <taxon>Streptomycetaceae</taxon>
        <taxon>Streptacidiphilus</taxon>
    </lineage>
</organism>
<gene>
    <name evidence="1" type="ORF">I2501_31640</name>
</gene>
<comment type="caution">
    <text evidence="1">The sequence shown here is derived from an EMBL/GenBank/DDBJ whole genome shotgun (WGS) entry which is preliminary data.</text>
</comment>
<dbReference type="EMBL" id="JADPRT010000017">
    <property type="protein sequence ID" value="MBF9072580.1"/>
    <property type="molecule type" value="Genomic_DNA"/>
</dbReference>
<name>A0A931B7E2_9ACTN</name>
<evidence type="ECO:0000313" key="2">
    <source>
        <dbReference type="Proteomes" id="UP000657385"/>
    </source>
</evidence>
<keyword evidence="2" id="KW-1185">Reference proteome</keyword>
<protein>
    <submittedName>
        <fullName evidence="1">Uncharacterized protein</fullName>
    </submittedName>
</protein>
<proteinExistence type="predicted"/>